<dbReference type="Proteomes" id="UP000828941">
    <property type="component" value="Chromosome 2"/>
</dbReference>
<sequence>MLEVLLMDDSFSKWAVGDQQSTASLAEIKDLRKLNTLAINVPDQSMLPKEQLFESLHLQRYEVFIGDEYWGRFGESKTSRFLKLDVHTGIDTKHYFKSLLDHIEDLLVGRLAGLKNVVPDMNEKGLIELKHLVVRRNRELQFIADLVEHKDMIFPKLESLDVRYSNLVRLCNGSITERSFSKLKVVKVCLCDKMKSLFSLSLPTCLPHLNEIQVYDCDNIMERLLQKKTQVGDDNILDPPVVLFSHKVFIPNLETLNISGPSKLNKLWDQQLDGASFRNLKTLNLINCDGISNLLLFNVLENLEELEVISCKSLEVIFDLEGTRKEETHDVVKSSHLRKLTLKRLPKLKHVWNKDPKKILGFQFLSTIEATKCDSLKYLFPASVAKALPRLHFLSITDCGELESIVGREEGADGPINFVFARVTELDLQRLPKLVSFYPGTYSTKWPLLPKFYYKSFNRSWNFFGSGLLGFEEFHCQKGHEVSIQLSLAVQKSIPMLRELKLDCYKNMMAWIQRYSPDICWNELKILKLKFFHDVPLWKFIQSMYALETLHVKCGSLEEIFPYEREVIDITQRGRGIYIKTLTIDRLSKLKHICGEGNEPNPILKRLEELYISKCSSLSNLISSFTAKSLSRLTTMEIKECKMIKEIVAGKVTDDEITFRELKTLTRHNLPRLESFCSLNCVFNFPALENVVIGECPKLKLFSKQAAITTNLRSVKESIWSDAKSHWEDDLNSTVQKLYTDKLYYELEDLNLSEYPELKQIWHTQLPNGAFCKLKTVTLSKCEWSSKVLHWNVLKCLVGLKELKVESCKSVEVVFDLEGAKDEERDCVLAMSTLTLTSLPNLKHIWSKDPQGILDFPELTKLKLVDVPKLDHSSVEKFKQ</sequence>
<proteinExistence type="predicted"/>
<evidence type="ECO:0000313" key="1">
    <source>
        <dbReference type="EMBL" id="KAI4354245.1"/>
    </source>
</evidence>
<comment type="caution">
    <text evidence="1">The sequence shown here is derived from an EMBL/GenBank/DDBJ whole genome shotgun (WGS) entry which is preliminary data.</text>
</comment>
<evidence type="ECO:0000313" key="2">
    <source>
        <dbReference type="Proteomes" id="UP000828941"/>
    </source>
</evidence>
<protein>
    <submittedName>
        <fullName evidence="1">Uncharacterized protein</fullName>
    </submittedName>
</protein>
<dbReference type="EMBL" id="CM039427">
    <property type="protein sequence ID" value="KAI4354245.1"/>
    <property type="molecule type" value="Genomic_DNA"/>
</dbReference>
<keyword evidence="2" id="KW-1185">Reference proteome</keyword>
<name>A0ACB9Q5V1_BAUVA</name>
<gene>
    <name evidence="1" type="ORF">L6164_003131</name>
</gene>
<reference evidence="1 2" key="1">
    <citation type="journal article" date="2022" name="DNA Res.">
        <title>Chromosomal-level genome assembly of the orchid tree Bauhinia variegata (Leguminosae; Cercidoideae) supports the allotetraploid origin hypothesis of Bauhinia.</title>
        <authorList>
            <person name="Zhong Y."/>
            <person name="Chen Y."/>
            <person name="Zheng D."/>
            <person name="Pang J."/>
            <person name="Liu Y."/>
            <person name="Luo S."/>
            <person name="Meng S."/>
            <person name="Qian L."/>
            <person name="Wei D."/>
            <person name="Dai S."/>
            <person name="Zhou R."/>
        </authorList>
    </citation>
    <scope>NUCLEOTIDE SEQUENCE [LARGE SCALE GENOMIC DNA]</scope>
    <source>
        <strain evidence="1">BV-YZ2020</strain>
    </source>
</reference>
<accession>A0ACB9Q5V1</accession>
<organism evidence="1 2">
    <name type="scientific">Bauhinia variegata</name>
    <name type="common">Purple orchid tree</name>
    <name type="synonym">Phanera variegata</name>
    <dbReference type="NCBI Taxonomy" id="167791"/>
    <lineage>
        <taxon>Eukaryota</taxon>
        <taxon>Viridiplantae</taxon>
        <taxon>Streptophyta</taxon>
        <taxon>Embryophyta</taxon>
        <taxon>Tracheophyta</taxon>
        <taxon>Spermatophyta</taxon>
        <taxon>Magnoliopsida</taxon>
        <taxon>eudicotyledons</taxon>
        <taxon>Gunneridae</taxon>
        <taxon>Pentapetalae</taxon>
        <taxon>rosids</taxon>
        <taxon>fabids</taxon>
        <taxon>Fabales</taxon>
        <taxon>Fabaceae</taxon>
        <taxon>Cercidoideae</taxon>
        <taxon>Cercideae</taxon>
        <taxon>Bauhiniinae</taxon>
        <taxon>Bauhinia</taxon>
    </lineage>
</organism>